<reference evidence="10 11" key="1">
    <citation type="journal article" date="2012" name="Int. J. Syst. Evol. Microbiol.">
        <title>Flammeovirga pacifica sp. nov., isolated from deep-sea sediment.</title>
        <authorList>
            <person name="Xu H."/>
            <person name="Fu Y."/>
            <person name="Yang N."/>
            <person name="Ding Z."/>
            <person name="Lai Q."/>
            <person name="Zeng R."/>
        </authorList>
    </citation>
    <scope>NUCLEOTIDE SEQUENCE [LARGE SCALE GENOMIC DNA]</scope>
    <source>
        <strain evidence="11">DSM 24597 / LMG 26175 / WPAGA1</strain>
    </source>
</reference>
<dbReference type="Pfam" id="PF12320">
    <property type="entry name" value="SbcD_C"/>
    <property type="match status" value="1"/>
</dbReference>
<dbReference type="InterPro" id="IPR041796">
    <property type="entry name" value="Mre11_N"/>
</dbReference>
<dbReference type="NCBIfam" id="TIGR00619">
    <property type="entry name" value="sbcd"/>
    <property type="match status" value="1"/>
</dbReference>
<name>A0A1S1Z4V6_FLAPC</name>
<dbReference type="GO" id="GO:0004519">
    <property type="term" value="F:endonuclease activity"/>
    <property type="evidence" value="ECO:0007669"/>
    <property type="project" value="UniProtKB-KW"/>
</dbReference>
<dbReference type="AlphaFoldDB" id="A0A1S1Z4V6"/>
<evidence type="ECO:0000259" key="8">
    <source>
        <dbReference type="Pfam" id="PF00149"/>
    </source>
</evidence>
<dbReference type="GO" id="GO:0006260">
    <property type="term" value="P:DNA replication"/>
    <property type="evidence" value="ECO:0007669"/>
    <property type="project" value="UniProtKB-KW"/>
</dbReference>
<dbReference type="STRING" id="915059.NH26_19185"/>
<dbReference type="InterPro" id="IPR029052">
    <property type="entry name" value="Metallo-depent_PP-like"/>
</dbReference>
<feature type="coiled-coil region" evidence="7">
    <location>
        <begin position="284"/>
        <end position="314"/>
    </location>
</feature>
<comment type="subunit">
    <text evidence="2 7">Heterodimer of SbcC and SbcD.</text>
</comment>
<feature type="domain" description="Nuclease SbcCD subunit D C-terminal" evidence="9">
    <location>
        <begin position="280"/>
        <end position="388"/>
    </location>
</feature>
<evidence type="ECO:0000256" key="3">
    <source>
        <dbReference type="ARBA" id="ARBA00013365"/>
    </source>
</evidence>
<comment type="caution">
    <text evidence="10">The sequence shown here is derived from an EMBL/GenBank/DDBJ whole genome shotgun (WGS) entry which is preliminary data.</text>
</comment>
<keyword evidence="7" id="KW-0235">DNA replication</keyword>
<evidence type="ECO:0000259" key="9">
    <source>
        <dbReference type="Pfam" id="PF12320"/>
    </source>
</evidence>
<evidence type="ECO:0000256" key="4">
    <source>
        <dbReference type="ARBA" id="ARBA00022722"/>
    </source>
</evidence>
<evidence type="ECO:0000256" key="7">
    <source>
        <dbReference type="RuleBase" id="RU363069"/>
    </source>
</evidence>
<accession>A0A1S1Z4V6</accession>
<evidence type="ECO:0000256" key="2">
    <source>
        <dbReference type="ARBA" id="ARBA00011322"/>
    </source>
</evidence>
<dbReference type="InterPro" id="IPR050535">
    <property type="entry name" value="DNA_Repair-Maintenance_Comp"/>
</dbReference>
<dbReference type="InterPro" id="IPR026843">
    <property type="entry name" value="SbcD_C"/>
</dbReference>
<dbReference type="OrthoDB" id="9773856at2"/>
<dbReference type="SUPFAM" id="SSF56300">
    <property type="entry name" value="Metallo-dependent phosphatases"/>
    <property type="match status" value="1"/>
</dbReference>
<dbReference type="PANTHER" id="PTHR30337">
    <property type="entry name" value="COMPONENT OF ATP-DEPENDENT DSDNA EXONUCLEASE"/>
    <property type="match status" value="1"/>
</dbReference>
<keyword evidence="7" id="KW-0233">DNA recombination</keyword>
<evidence type="ECO:0000313" key="10">
    <source>
        <dbReference type="EMBL" id="OHX68319.1"/>
    </source>
</evidence>
<evidence type="ECO:0000313" key="11">
    <source>
        <dbReference type="Proteomes" id="UP000179797"/>
    </source>
</evidence>
<evidence type="ECO:0000256" key="1">
    <source>
        <dbReference type="ARBA" id="ARBA00010555"/>
    </source>
</evidence>
<dbReference type="Pfam" id="PF00149">
    <property type="entry name" value="Metallophos"/>
    <property type="match status" value="1"/>
</dbReference>
<feature type="domain" description="Calcineurin-like phosphoesterase" evidence="8">
    <location>
        <begin position="1"/>
        <end position="231"/>
    </location>
</feature>
<keyword evidence="5 7" id="KW-0378">Hydrolase</keyword>
<proteinExistence type="inferred from homology"/>
<dbReference type="InterPro" id="IPR004593">
    <property type="entry name" value="SbcD"/>
</dbReference>
<dbReference type="CDD" id="cd00840">
    <property type="entry name" value="MPP_Mre11_N"/>
    <property type="match status" value="1"/>
</dbReference>
<dbReference type="InterPro" id="IPR004843">
    <property type="entry name" value="Calcineurin-like_PHP"/>
</dbReference>
<comment type="function">
    <text evidence="7">SbcCD cleaves DNA hairpin structures. These structures can inhibit DNA replication and are intermediates in certain DNA recombination reactions. The complex acts as a 3'-&gt;5' double strand exonuclease that can open hairpins. It also has a 5' single-strand endonuclease activity.</text>
</comment>
<dbReference type="Gene3D" id="3.60.21.10">
    <property type="match status" value="1"/>
</dbReference>
<dbReference type="Proteomes" id="UP000179797">
    <property type="component" value="Unassembled WGS sequence"/>
</dbReference>
<organism evidence="10 11">
    <name type="scientific">Flammeovirga pacifica</name>
    <dbReference type="NCBI Taxonomy" id="915059"/>
    <lineage>
        <taxon>Bacteria</taxon>
        <taxon>Pseudomonadati</taxon>
        <taxon>Bacteroidota</taxon>
        <taxon>Cytophagia</taxon>
        <taxon>Cytophagales</taxon>
        <taxon>Flammeovirgaceae</taxon>
        <taxon>Flammeovirga</taxon>
    </lineage>
</organism>
<comment type="similarity">
    <text evidence="1 7">Belongs to the SbcD family.</text>
</comment>
<dbReference type="GO" id="GO:0008408">
    <property type="term" value="F:3'-5' exonuclease activity"/>
    <property type="evidence" value="ECO:0007669"/>
    <property type="project" value="InterPro"/>
</dbReference>
<keyword evidence="6 7" id="KW-0269">Exonuclease</keyword>
<dbReference type="PANTHER" id="PTHR30337:SF0">
    <property type="entry name" value="NUCLEASE SBCCD SUBUNIT D"/>
    <property type="match status" value="1"/>
</dbReference>
<dbReference type="GO" id="GO:0006310">
    <property type="term" value="P:DNA recombination"/>
    <property type="evidence" value="ECO:0007669"/>
    <property type="project" value="UniProtKB-KW"/>
</dbReference>
<dbReference type="EMBL" id="JRYR02000001">
    <property type="protein sequence ID" value="OHX68319.1"/>
    <property type="molecule type" value="Genomic_DNA"/>
</dbReference>
<keyword evidence="7" id="KW-0255">Endonuclease</keyword>
<gene>
    <name evidence="7" type="primary">sbcD</name>
    <name evidence="10" type="ORF">NH26_19185</name>
</gene>
<evidence type="ECO:0000256" key="5">
    <source>
        <dbReference type="ARBA" id="ARBA00022801"/>
    </source>
</evidence>
<protein>
    <recommendedName>
        <fullName evidence="3 7">Nuclease SbcCD subunit D</fullName>
    </recommendedName>
</protein>
<evidence type="ECO:0000256" key="6">
    <source>
        <dbReference type="ARBA" id="ARBA00022839"/>
    </source>
</evidence>
<keyword evidence="7" id="KW-0175">Coiled coil</keyword>
<dbReference type="RefSeq" id="WP_044227068.1">
    <property type="nucleotide sequence ID" value="NZ_JRYR02000001.1"/>
</dbReference>
<keyword evidence="11" id="KW-1185">Reference proteome</keyword>
<keyword evidence="4 7" id="KW-0540">Nuclease</keyword>
<sequence>MKILHTADWHIGKRLLNHSFHDDFERFKNWLIKTINSNNIDLLLVAGDIFDSAYPSLGSQQQFMELLKRLNRQCPHLQTIITDGNHDSVSSLLVPQQVSDVLNTTIITGVTDSITDEIIEIKSNDGLLKVVVAAVPFLRDKDLKKMVDGSTYDERIQAIKEGVRLHYEAIAQEIESRKYEVPVLAMGHLFAHGTSSDKNSEREIQMGHQAGVEGDIFSKIFDYVALGHIHKSQQVKGHVPIFYSGSPYPLSFSERNYVHGVRLIEIIDNEVTSEKLEIPCQRKLIKVKGNLDKCRQELAEINNSEEKLDQLIELEVVEEKYNPTLFLEIEELIKEFSSNYSKHRSIILKHRFSFDEQTQNAAELFEEEVDLDELKPLDIFKKRLDQETKMNLDETLKKQLIEAFIQIEEAQEN</sequence>